<keyword evidence="2" id="KW-1185">Reference proteome</keyword>
<dbReference type="AlphaFoldDB" id="A0A498N7H8"/>
<evidence type="ECO:0000313" key="1">
    <source>
        <dbReference type="EMBL" id="RXN24577.1"/>
    </source>
</evidence>
<accession>A0A498N7H8</accession>
<sequence length="143" mass="16023">MAFLHYAVCHLNSTQTKRVTDSETACLALRVHKNTGHGVIADACAIQYKQLAMLHCGKKLWRTFKPTAKHGALTTRSRPYLTFVPSPTGYGMKNSPRRGAGRNRHFSRDFDFGESKITANIQERKHILPYRGLDTYKAAKGCG</sequence>
<comment type="caution">
    <text evidence="1">The sequence shown here is derived from an EMBL/GenBank/DDBJ whole genome shotgun (WGS) entry which is preliminary data.</text>
</comment>
<reference evidence="1 2" key="1">
    <citation type="submission" date="2018-03" db="EMBL/GenBank/DDBJ databases">
        <title>Draft genome sequence of Rohu Carp (Labeo rohita).</title>
        <authorList>
            <person name="Das P."/>
            <person name="Kushwaha B."/>
            <person name="Joshi C.G."/>
            <person name="Kumar D."/>
            <person name="Nagpure N.S."/>
            <person name="Sahoo L."/>
            <person name="Das S.P."/>
            <person name="Bit A."/>
            <person name="Patnaik S."/>
            <person name="Meher P.K."/>
            <person name="Jayasankar P."/>
            <person name="Koringa P.G."/>
            <person name="Patel N.V."/>
            <person name="Hinsu A.T."/>
            <person name="Kumar R."/>
            <person name="Pandey M."/>
            <person name="Agarwal S."/>
            <person name="Srivastava S."/>
            <person name="Singh M."/>
            <person name="Iquebal M.A."/>
            <person name="Jaiswal S."/>
            <person name="Angadi U.B."/>
            <person name="Kumar N."/>
            <person name="Raza M."/>
            <person name="Shah T.M."/>
            <person name="Rai A."/>
            <person name="Jena J.K."/>
        </authorList>
    </citation>
    <scope>NUCLEOTIDE SEQUENCE [LARGE SCALE GENOMIC DNA]</scope>
    <source>
        <strain evidence="1">DASCIFA01</strain>
        <tissue evidence="1">Testis</tissue>
    </source>
</reference>
<name>A0A498N7H8_LABRO</name>
<protein>
    <submittedName>
        <fullName evidence="1">Uncharacterized protein</fullName>
    </submittedName>
</protein>
<dbReference type="Proteomes" id="UP000290572">
    <property type="component" value="Unassembled WGS sequence"/>
</dbReference>
<evidence type="ECO:0000313" key="2">
    <source>
        <dbReference type="Proteomes" id="UP000290572"/>
    </source>
</evidence>
<gene>
    <name evidence="1" type="ORF">ROHU_006065</name>
</gene>
<proteinExistence type="predicted"/>
<organism evidence="1 2">
    <name type="scientific">Labeo rohita</name>
    <name type="common">Indian major carp</name>
    <name type="synonym">Cyprinus rohita</name>
    <dbReference type="NCBI Taxonomy" id="84645"/>
    <lineage>
        <taxon>Eukaryota</taxon>
        <taxon>Metazoa</taxon>
        <taxon>Chordata</taxon>
        <taxon>Craniata</taxon>
        <taxon>Vertebrata</taxon>
        <taxon>Euteleostomi</taxon>
        <taxon>Actinopterygii</taxon>
        <taxon>Neopterygii</taxon>
        <taxon>Teleostei</taxon>
        <taxon>Ostariophysi</taxon>
        <taxon>Cypriniformes</taxon>
        <taxon>Cyprinidae</taxon>
        <taxon>Labeoninae</taxon>
        <taxon>Labeonini</taxon>
        <taxon>Labeo</taxon>
    </lineage>
</organism>
<dbReference type="EMBL" id="QBIY01012532">
    <property type="protein sequence ID" value="RXN24577.1"/>
    <property type="molecule type" value="Genomic_DNA"/>
</dbReference>